<keyword evidence="2 6" id="KW-0547">Nucleotide-binding</keyword>
<feature type="region of interest" description="Disordered" evidence="7">
    <location>
        <begin position="353"/>
        <end position="380"/>
    </location>
</feature>
<keyword evidence="4" id="KW-0346">Stress response</keyword>
<feature type="compositionally biased region" description="Polar residues" evidence="7">
    <location>
        <begin position="432"/>
        <end position="448"/>
    </location>
</feature>
<dbReference type="PROSITE" id="PS01036">
    <property type="entry name" value="HSP70_3"/>
    <property type="match status" value="1"/>
</dbReference>
<dbReference type="Gene3D" id="3.30.420.40">
    <property type="match status" value="2"/>
</dbReference>
<comment type="similarity">
    <text evidence="1 6">Belongs to the heat shock protein 70 family.</text>
</comment>
<proteinExistence type="inferred from homology"/>
<dbReference type="Gene3D" id="3.90.640.10">
    <property type="entry name" value="Actin, Chain A, domain 4"/>
    <property type="match status" value="1"/>
</dbReference>
<keyword evidence="5" id="KW-0143">Chaperone</keyword>
<evidence type="ECO:0000256" key="2">
    <source>
        <dbReference type="ARBA" id="ARBA00022741"/>
    </source>
</evidence>
<reference evidence="9" key="1">
    <citation type="journal article" date="2019" name="Int. J. Syst. Evol. Microbiol.">
        <title>The Global Catalogue of Microorganisms (GCM) 10K type strain sequencing project: providing services to taxonomists for standard genome sequencing and annotation.</title>
        <authorList>
            <consortium name="The Broad Institute Genomics Platform"/>
            <consortium name="The Broad Institute Genome Sequencing Center for Infectious Disease"/>
            <person name="Wu L."/>
            <person name="Ma J."/>
        </authorList>
    </citation>
    <scope>NUCLEOTIDE SEQUENCE [LARGE SCALE GENOMIC DNA]</scope>
    <source>
        <strain evidence="9">KCTC 32255</strain>
    </source>
</reference>
<evidence type="ECO:0000313" key="8">
    <source>
        <dbReference type="EMBL" id="MFC6868551.1"/>
    </source>
</evidence>
<feature type="compositionally biased region" description="Gly residues" evidence="7">
    <location>
        <begin position="560"/>
        <end position="571"/>
    </location>
</feature>
<dbReference type="SUPFAM" id="SSF53067">
    <property type="entry name" value="Actin-like ATPase domain"/>
    <property type="match status" value="2"/>
</dbReference>
<keyword evidence="3 6" id="KW-0067">ATP-binding</keyword>
<evidence type="ECO:0000256" key="6">
    <source>
        <dbReference type="RuleBase" id="RU003322"/>
    </source>
</evidence>
<protein>
    <submittedName>
        <fullName evidence="8">Hsp70 family protein</fullName>
    </submittedName>
</protein>
<dbReference type="Proteomes" id="UP001596337">
    <property type="component" value="Unassembled WGS sequence"/>
</dbReference>
<dbReference type="PANTHER" id="PTHR19375">
    <property type="entry name" value="HEAT SHOCK PROTEIN 70KDA"/>
    <property type="match status" value="1"/>
</dbReference>
<dbReference type="EMBL" id="JBHSXX010000001">
    <property type="protein sequence ID" value="MFC6868551.1"/>
    <property type="molecule type" value="Genomic_DNA"/>
</dbReference>
<feature type="compositionally biased region" description="Low complexity" evidence="7">
    <location>
        <begin position="544"/>
        <end position="559"/>
    </location>
</feature>
<keyword evidence="9" id="KW-1185">Reference proteome</keyword>
<accession>A0ABW2C001</accession>
<dbReference type="PRINTS" id="PR00301">
    <property type="entry name" value="HEATSHOCK70"/>
</dbReference>
<dbReference type="InterPro" id="IPR018181">
    <property type="entry name" value="Heat_shock_70_CS"/>
</dbReference>
<organism evidence="8 9">
    <name type="scientific">Haloechinothrix salitolerans</name>
    <dbReference type="NCBI Taxonomy" id="926830"/>
    <lineage>
        <taxon>Bacteria</taxon>
        <taxon>Bacillati</taxon>
        <taxon>Actinomycetota</taxon>
        <taxon>Actinomycetes</taxon>
        <taxon>Pseudonocardiales</taxon>
        <taxon>Pseudonocardiaceae</taxon>
        <taxon>Haloechinothrix</taxon>
    </lineage>
</organism>
<feature type="region of interest" description="Disordered" evidence="7">
    <location>
        <begin position="540"/>
        <end position="579"/>
    </location>
</feature>
<dbReference type="InterPro" id="IPR013126">
    <property type="entry name" value="Hsp_70_fam"/>
</dbReference>
<dbReference type="Pfam" id="PF00012">
    <property type="entry name" value="HSP70"/>
    <property type="match status" value="2"/>
</dbReference>
<comment type="caution">
    <text evidence="8">The sequence shown here is derived from an EMBL/GenBank/DDBJ whole genome shotgun (WGS) entry which is preliminary data.</text>
</comment>
<sequence>MYTLGIDLGTTFTAAATWRDGHAEIASLGSKAAVIPSVVLLRDDEEVLTGEAANRRGLSEPQRVAREFKRRFGDTTPILLGGAPHSPEALTAKLLRAVIDDVAEREGEQPSRICVCHPANWGPYKRDLLDQVIRLANIDQPVRFTTEPEAAAACYAHQQRVEVGSVVAVYDLGGGTFDATVLRKTPTGFEILGAPEGIERLGGIDFDAAVFHHVAQALDGALDDLDEDDPGVVNAVARLKEECVEAKEALSSDTDTSIPVLLPSLSTEVRLTRAELEAMVRPALYSSIEALRRALRSADVTPEQLHSVLLVGGSSRMPLVAQLVGAELGRPVAVDAHPKHAIAIGAAWLASAAERPEQQAPPVSHHAPRRTVPTGAGHAGAATAGAAGAVAGASAAGGANNAAAEQEARHEQRATRHQSSPSRPPTQPPTESAPQPTQLISTFGTSSGPPTPAGHRGESGQGRSHAEHAGTGVTHGVLNAGHNVGSAGHNVESAGHGNGGDGGGGTALRRIGLVAGGVIVAALVATAAVWAIGGDDGGTGGDADAGTGQNQGQGQNQGADDGGGADEGGTGTQVPPDERCTDAIKSNERWVCLVGARFQGGELVVDYEAEWAGVPPNVNGGFHLHLWGSDGENPPAATMGTHAPDRGTWVIKDDQPAVLTAQQVANVIGDNPKVCARIANGSHELVPDNDGGYATGNCVPIER</sequence>
<evidence type="ECO:0000256" key="1">
    <source>
        <dbReference type="ARBA" id="ARBA00007381"/>
    </source>
</evidence>
<gene>
    <name evidence="8" type="ORF">ACFQGD_15540</name>
</gene>
<evidence type="ECO:0000256" key="4">
    <source>
        <dbReference type="ARBA" id="ARBA00023016"/>
    </source>
</evidence>
<dbReference type="PROSITE" id="PS00329">
    <property type="entry name" value="HSP70_2"/>
    <property type="match status" value="1"/>
</dbReference>
<evidence type="ECO:0000313" key="9">
    <source>
        <dbReference type="Proteomes" id="UP001596337"/>
    </source>
</evidence>
<feature type="region of interest" description="Disordered" evidence="7">
    <location>
        <begin position="398"/>
        <end position="503"/>
    </location>
</feature>
<dbReference type="InterPro" id="IPR043129">
    <property type="entry name" value="ATPase_NBD"/>
</dbReference>
<name>A0ABW2C001_9PSEU</name>
<evidence type="ECO:0000256" key="5">
    <source>
        <dbReference type="ARBA" id="ARBA00023186"/>
    </source>
</evidence>
<dbReference type="RefSeq" id="WP_345392561.1">
    <property type="nucleotide sequence ID" value="NZ_BAABLA010000011.1"/>
</dbReference>
<evidence type="ECO:0000256" key="7">
    <source>
        <dbReference type="SAM" id="MobiDB-lite"/>
    </source>
</evidence>
<evidence type="ECO:0000256" key="3">
    <source>
        <dbReference type="ARBA" id="ARBA00022840"/>
    </source>
</evidence>